<dbReference type="InterPro" id="IPR036223">
    <property type="entry name" value="CAP_C_sf"/>
</dbReference>
<comment type="similarity">
    <text evidence="3">Belongs to the glycosyltransferase 7 family.</text>
</comment>
<dbReference type="GO" id="GO:0007010">
    <property type="term" value="P:cytoskeleton organization"/>
    <property type="evidence" value="ECO:0007669"/>
    <property type="project" value="InterPro"/>
</dbReference>
<evidence type="ECO:0000256" key="1">
    <source>
        <dbReference type="ARBA" id="ARBA00004606"/>
    </source>
</evidence>
<evidence type="ECO:0000259" key="12">
    <source>
        <dbReference type="PROSITE" id="PS51329"/>
    </source>
</evidence>
<dbReference type="PANTHER" id="PTHR19300:SF57">
    <property type="entry name" value="BETA-1,4-N-ACETYLGALACTOSAMINYLTRANSFERASE"/>
    <property type="match status" value="1"/>
</dbReference>
<dbReference type="Proteomes" id="UP000070412">
    <property type="component" value="Unassembled WGS sequence"/>
</dbReference>
<keyword evidence="7" id="KW-0735">Signal-anchor</keyword>
<evidence type="ECO:0000256" key="7">
    <source>
        <dbReference type="ARBA" id="ARBA00022968"/>
    </source>
</evidence>
<accession>A0A834RCK0</accession>
<dbReference type="InterPro" id="IPR036222">
    <property type="entry name" value="CAP_N_sf"/>
</dbReference>
<dbReference type="AlphaFoldDB" id="A0A834RCK0"/>
<dbReference type="PRINTS" id="PR02050">
    <property type="entry name" value="B14GALTRFASE"/>
</dbReference>
<evidence type="ECO:0000313" key="15">
    <source>
        <dbReference type="Proteomes" id="UP000070412"/>
    </source>
</evidence>
<keyword evidence="9" id="KW-0472">Membrane</keyword>
<evidence type="ECO:0000313" key="14">
    <source>
        <dbReference type="EnsemblMetazoa" id="KAF7494455.1"/>
    </source>
</evidence>
<dbReference type="InterPro" id="IPR053950">
    <property type="entry name" value="CAP_N"/>
</dbReference>
<keyword evidence="6" id="KW-0812">Transmembrane</keyword>
<comment type="pathway">
    <text evidence="2">Protein modification; protein glycosylation.</text>
</comment>
<dbReference type="InterPro" id="IPR017901">
    <property type="entry name" value="C-CAP_CF_C-like"/>
</dbReference>
<dbReference type="GO" id="GO:0003779">
    <property type="term" value="F:actin binding"/>
    <property type="evidence" value="ECO:0007669"/>
    <property type="project" value="InterPro"/>
</dbReference>
<dbReference type="SUPFAM" id="SSF53448">
    <property type="entry name" value="Nucleotide-diphospho-sugar transferases"/>
    <property type="match status" value="1"/>
</dbReference>
<feature type="domain" description="C-CAP/cofactor C-like" evidence="12">
    <location>
        <begin position="212"/>
        <end position="341"/>
    </location>
</feature>
<dbReference type="InterPro" id="IPR027791">
    <property type="entry name" value="Galactosyl_T_C"/>
</dbReference>
<keyword evidence="8" id="KW-1133">Transmembrane helix</keyword>
<gene>
    <name evidence="13" type="ORF">SSS_4094</name>
</gene>
<protein>
    <submittedName>
        <fullName evidence="13">Beta-1,4-galactosyltransferase 1</fullName>
    </submittedName>
</protein>
<evidence type="ECO:0000256" key="11">
    <source>
        <dbReference type="SAM" id="MobiDB-lite"/>
    </source>
</evidence>
<keyword evidence="4 13" id="KW-0328">Glycosyltransferase</keyword>
<dbReference type="InterPro" id="IPR013912">
    <property type="entry name" value="Adenylate_cyclase-assoc_CAP_C"/>
</dbReference>
<dbReference type="Pfam" id="PF08603">
    <property type="entry name" value="CAP_C"/>
    <property type="match status" value="1"/>
</dbReference>
<dbReference type="SUPFAM" id="SSF101278">
    <property type="entry name" value="N-terminal domain of adenylylcyclase associated protein, CAP"/>
    <property type="match status" value="1"/>
</dbReference>
<dbReference type="Gene3D" id="2.160.20.70">
    <property type="match status" value="2"/>
</dbReference>
<dbReference type="PANTHER" id="PTHR19300">
    <property type="entry name" value="BETA-1,4-GALACTOSYLTRANSFERASE"/>
    <property type="match status" value="1"/>
</dbReference>
<organism evidence="13">
    <name type="scientific">Sarcoptes scabiei</name>
    <name type="common">Itch mite</name>
    <name type="synonym">Acarus scabiei</name>
    <dbReference type="NCBI Taxonomy" id="52283"/>
    <lineage>
        <taxon>Eukaryota</taxon>
        <taxon>Metazoa</taxon>
        <taxon>Ecdysozoa</taxon>
        <taxon>Arthropoda</taxon>
        <taxon>Chelicerata</taxon>
        <taxon>Arachnida</taxon>
        <taxon>Acari</taxon>
        <taxon>Acariformes</taxon>
        <taxon>Sarcoptiformes</taxon>
        <taxon>Astigmata</taxon>
        <taxon>Psoroptidia</taxon>
        <taxon>Sarcoptoidea</taxon>
        <taxon>Sarcoptidae</taxon>
        <taxon>Sarcoptinae</taxon>
        <taxon>Sarcoptes</taxon>
    </lineage>
</organism>
<reference evidence="14" key="3">
    <citation type="submission" date="2022-06" db="UniProtKB">
        <authorList>
            <consortium name="EnsemblMetazoa"/>
        </authorList>
    </citation>
    <scope>IDENTIFICATION</scope>
</reference>
<dbReference type="Gene3D" id="1.25.40.330">
    <property type="entry name" value="Adenylate cyclase-associated CAP, N-terminal domain"/>
    <property type="match status" value="1"/>
</dbReference>
<name>A0A834RCK0_SARSC</name>
<reference evidence="13" key="2">
    <citation type="submission" date="2020-01" db="EMBL/GenBank/DDBJ databases">
        <authorList>
            <person name="Korhonen P.K.K."/>
            <person name="Guangxu M.G."/>
            <person name="Wang T.W."/>
            <person name="Stroehlein A.J.S."/>
            <person name="Young N.D."/>
            <person name="Ang C.-S.A."/>
            <person name="Fernando D.W.F."/>
            <person name="Lu H.L."/>
            <person name="Taylor S.T."/>
            <person name="Ehtesham M.E.M."/>
            <person name="Najaraj S.H.N."/>
            <person name="Harsha G.H.G."/>
            <person name="Madugundu A.M."/>
            <person name="Renuse S.R."/>
            <person name="Holt D.H."/>
            <person name="Pandey A.P."/>
            <person name="Papenfuss A.P."/>
            <person name="Gasser R.B.G."/>
            <person name="Fischer K.F."/>
        </authorList>
    </citation>
    <scope>NUCLEOTIDE SEQUENCE</scope>
    <source>
        <strain evidence="13">SSS_KF_BRIS2020</strain>
    </source>
</reference>
<dbReference type="PROSITE" id="PS51329">
    <property type="entry name" value="C_CAP_COFACTOR_C"/>
    <property type="match status" value="1"/>
</dbReference>
<feature type="compositionally biased region" description="Polar residues" evidence="11">
    <location>
        <begin position="185"/>
        <end position="199"/>
    </location>
</feature>
<evidence type="ECO:0000256" key="5">
    <source>
        <dbReference type="ARBA" id="ARBA00022679"/>
    </source>
</evidence>
<evidence type="ECO:0000256" key="6">
    <source>
        <dbReference type="ARBA" id="ARBA00022692"/>
    </source>
</evidence>
<proteinExistence type="inferred from homology"/>
<evidence type="ECO:0000256" key="9">
    <source>
        <dbReference type="ARBA" id="ARBA00023136"/>
    </source>
</evidence>
<feature type="compositionally biased region" description="Basic and acidic residues" evidence="11">
    <location>
        <begin position="200"/>
        <end position="213"/>
    </location>
</feature>
<dbReference type="InterPro" id="IPR027995">
    <property type="entry name" value="Galactosyl_T_N"/>
</dbReference>
<dbReference type="Gene3D" id="3.90.550.10">
    <property type="entry name" value="Spore Coat Polysaccharide Biosynthesis Protein SpsA, Chain A"/>
    <property type="match status" value="1"/>
</dbReference>
<dbReference type="GO" id="GO:0005975">
    <property type="term" value="P:carbohydrate metabolic process"/>
    <property type="evidence" value="ECO:0007669"/>
    <property type="project" value="InterPro"/>
</dbReference>
<dbReference type="InterPro" id="IPR016098">
    <property type="entry name" value="CAP/MinC_C"/>
</dbReference>
<dbReference type="UniPathway" id="UPA00378"/>
<evidence type="ECO:0000256" key="4">
    <source>
        <dbReference type="ARBA" id="ARBA00022676"/>
    </source>
</evidence>
<evidence type="ECO:0000256" key="10">
    <source>
        <dbReference type="ARBA" id="ARBA00023180"/>
    </source>
</evidence>
<dbReference type="OrthoDB" id="10038994at2759"/>
<dbReference type="Pfam" id="PF13733">
    <property type="entry name" value="Glyco_transf_7N"/>
    <property type="match status" value="1"/>
</dbReference>
<keyword evidence="10" id="KW-0325">Glycoprotein</keyword>
<evidence type="ECO:0000313" key="13">
    <source>
        <dbReference type="EMBL" id="KAF7494455.1"/>
    </source>
</evidence>
<evidence type="ECO:0000256" key="8">
    <source>
        <dbReference type="ARBA" id="ARBA00022989"/>
    </source>
</evidence>
<dbReference type="GO" id="GO:0008378">
    <property type="term" value="F:galactosyltransferase activity"/>
    <property type="evidence" value="ECO:0007669"/>
    <property type="project" value="TreeGrafter"/>
</dbReference>
<comment type="subcellular location">
    <subcellularLocation>
        <location evidence="1">Membrane</location>
        <topology evidence="1">Single-pass type II membrane protein</topology>
    </subcellularLocation>
</comment>
<reference evidence="15" key="1">
    <citation type="journal article" date="2020" name="PLoS Negl. Trop. Dis.">
        <title>High-quality nuclear genome for Sarcoptes scabiei-A critical resource for a neglected parasite.</title>
        <authorList>
            <person name="Korhonen P.K."/>
            <person name="Gasser R.B."/>
            <person name="Ma G."/>
            <person name="Wang T."/>
            <person name="Stroehlein A.J."/>
            <person name="Young N.D."/>
            <person name="Ang C.S."/>
            <person name="Fernando D.D."/>
            <person name="Lu H.C."/>
            <person name="Taylor S."/>
            <person name="Reynolds S.L."/>
            <person name="Mofiz E."/>
            <person name="Najaraj S.H."/>
            <person name="Gowda H."/>
            <person name="Madugundu A."/>
            <person name="Renuse S."/>
            <person name="Holt D."/>
            <person name="Pandey A."/>
            <person name="Papenfuss A.T."/>
            <person name="Fischer K."/>
        </authorList>
    </citation>
    <scope>NUCLEOTIDE SEQUENCE [LARGE SCALE GENOMIC DNA]</scope>
</reference>
<keyword evidence="5 13" id="KW-0808">Transferase</keyword>
<evidence type="ECO:0000256" key="2">
    <source>
        <dbReference type="ARBA" id="ARBA00004922"/>
    </source>
</evidence>
<dbReference type="Pfam" id="PF21938">
    <property type="entry name" value="CAP_N"/>
    <property type="match status" value="1"/>
</dbReference>
<dbReference type="GO" id="GO:0016020">
    <property type="term" value="C:membrane"/>
    <property type="evidence" value="ECO:0007669"/>
    <property type="project" value="UniProtKB-SubCell"/>
</dbReference>
<dbReference type="InterPro" id="IPR003859">
    <property type="entry name" value="Galactosyl_T"/>
</dbReference>
<dbReference type="EnsemblMetazoa" id="SSS_4094s_mrna">
    <property type="protein sequence ID" value="KAF7494455.1"/>
    <property type="gene ID" value="SSS_4094"/>
</dbReference>
<dbReference type="EMBL" id="WVUK01000053">
    <property type="protein sequence ID" value="KAF7494455.1"/>
    <property type="molecule type" value="Genomic_DNA"/>
</dbReference>
<evidence type="ECO:0000256" key="3">
    <source>
        <dbReference type="ARBA" id="ARBA00005735"/>
    </source>
</evidence>
<keyword evidence="15" id="KW-1185">Reference proteome</keyword>
<feature type="region of interest" description="Disordered" evidence="11">
    <location>
        <begin position="182"/>
        <end position="213"/>
    </location>
</feature>
<dbReference type="SUPFAM" id="SSF69340">
    <property type="entry name" value="C-terminal domain of adenylylcyclase associated protein"/>
    <property type="match status" value="1"/>
</dbReference>
<dbReference type="Pfam" id="PF02709">
    <property type="entry name" value="Glyco_transf_7C"/>
    <property type="match status" value="1"/>
</dbReference>
<sequence length="644" mass="74686">MKRGLNNAEQKRPFEMIDELPACGKWFVPNAISEFEDIVNDSFDRFHKLSTEIGGLVKEQVNLVRKALDAQVDFVRLASQQQKPSDNKLLELLKPTSDLIGQIISVRDQNRKDEHFNLLSSIAEGNSLNGIGHTPLPPPPPPSANFFNETTTKTDGNNQKDSRAALFASINQGTDITKGLRKVTLDQQTPKNSLRQTESVPDRRTTKESELKKRTNAKLELEGKKWIVENQYQQNNLVISETDMSQSIIIYDCHESMLTVKGKVNLITVNGVVPTITVDKVDGIEIYLGEKTLDCEIVSSKSSEINVSVQNSVGDYFFYAKEYEDEEEEINTEEDYTTTGIVPFEQRERIELIKYHGIEIPTTTLRNIYRCWIEQYFETNARFRPRNLTYRIVSNEKDIVKGERYLQLRINHGGYYRPRCNPIQKVAIIVPYRNRPSQLRMFVYNLHQFLLAQYLIEYRIFVIEQRDRELFNRAKLLNIGFREANRFRSDERYDCFIFHDIELVPMNLGNFYVCGQSPIHMSHNIIGFIGFYDELFGGVCALQPSHFISVNGFSNRFYGWGGEDDEMRLRLIRQGYEIERLPSNLSIYRKFAHQVDELNPPNSNRFELLKHSAEFQRYDGLSNLKYRVVSYEATLFYTLIAVEI</sequence>
<dbReference type="InterPro" id="IPR029044">
    <property type="entry name" value="Nucleotide-diphossugar_trans"/>
</dbReference>
<dbReference type="GO" id="GO:0005794">
    <property type="term" value="C:Golgi apparatus"/>
    <property type="evidence" value="ECO:0007669"/>
    <property type="project" value="TreeGrafter"/>
</dbReference>